<comment type="caution">
    <text evidence="1">The sequence shown here is derived from an EMBL/GenBank/DDBJ whole genome shotgun (WGS) entry which is preliminary data.</text>
</comment>
<dbReference type="Proteomes" id="UP001341840">
    <property type="component" value="Unassembled WGS sequence"/>
</dbReference>
<name>A0ABU6R1Y6_9FABA</name>
<protein>
    <submittedName>
        <fullName evidence="1">Uncharacterized protein</fullName>
    </submittedName>
</protein>
<evidence type="ECO:0000313" key="1">
    <source>
        <dbReference type="EMBL" id="MED6117847.1"/>
    </source>
</evidence>
<accession>A0ABU6R1Y6</accession>
<proteinExistence type="predicted"/>
<sequence length="137" mass="15933">MCVKDPFILHHPKSHAYAQNSKHMRGKLRSSFKHHDPRTHVEDQVYAWKTRQRAHVIRELPPRIAWAIFTQTTSQDRGPTLCVAAHVMRGSSRYAWQPTYMRGSSRIFVETSCRISRFSNSNSNPISFGHQFNSLIK</sequence>
<feature type="non-terminal residue" evidence="1">
    <location>
        <position position="137"/>
    </location>
</feature>
<dbReference type="EMBL" id="JASCZI010009488">
    <property type="protein sequence ID" value="MED6117847.1"/>
    <property type="molecule type" value="Genomic_DNA"/>
</dbReference>
<evidence type="ECO:0000313" key="2">
    <source>
        <dbReference type="Proteomes" id="UP001341840"/>
    </source>
</evidence>
<gene>
    <name evidence="1" type="ORF">PIB30_113689</name>
</gene>
<organism evidence="1 2">
    <name type="scientific">Stylosanthes scabra</name>
    <dbReference type="NCBI Taxonomy" id="79078"/>
    <lineage>
        <taxon>Eukaryota</taxon>
        <taxon>Viridiplantae</taxon>
        <taxon>Streptophyta</taxon>
        <taxon>Embryophyta</taxon>
        <taxon>Tracheophyta</taxon>
        <taxon>Spermatophyta</taxon>
        <taxon>Magnoliopsida</taxon>
        <taxon>eudicotyledons</taxon>
        <taxon>Gunneridae</taxon>
        <taxon>Pentapetalae</taxon>
        <taxon>rosids</taxon>
        <taxon>fabids</taxon>
        <taxon>Fabales</taxon>
        <taxon>Fabaceae</taxon>
        <taxon>Papilionoideae</taxon>
        <taxon>50 kb inversion clade</taxon>
        <taxon>dalbergioids sensu lato</taxon>
        <taxon>Dalbergieae</taxon>
        <taxon>Pterocarpus clade</taxon>
        <taxon>Stylosanthes</taxon>
    </lineage>
</organism>
<reference evidence="1 2" key="1">
    <citation type="journal article" date="2023" name="Plants (Basel)">
        <title>Bridging the Gap: Combining Genomics and Transcriptomics Approaches to Understand Stylosanthes scabra, an Orphan Legume from the Brazilian Caatinga.</title>
        <authorList>
            <person name="Ferreira-Neto J.R.C."/>
            <person name="da Silva M.D."/>
            <person name="Binneck E."/>
            <person name="de Melo N.F."/>
            <person name="da Silva R.H."/>
            <person name="de Melo A.L.T.M."/>
            <person name="Pandolfi V."/>
            <person name="Bustamante F.O."/>
            <person name="Brasileiro-Vidal A.C."/>
            <person name="Benko-Iseppon A.M."/>
        </authorList>
    </citation>
    <scope>NUCLEOTIDE SEQUENCE [LARGE SCALE GENOMIC DNA]</scope>
    <source>
        <tissue evidence="1">Leaves</tissue>
    </source>
</reference>
<keyword evidence="2" id="KW-1185">Reference proteome</keyword>